<evidence type="ECO:0000259" key="4">
    <source>
        <dbReference type="Pfam" id="PF08241"/>
    </source>
</evidence>
<dbReference type="PANTHER" id="PTHR44942">
    <property type="entry name" value="METHYLTRANSF_11 DOMAIN-CONTAINING PROTEIN"/>
    <property type="match status" value="1"/>
</dbReference>
<reference evidence="5 6" key="1">
    <citation type="journal article" date="2024" name="Front Chem Biol">
        <title>Unveiling the potential of Daldinia eschscholtzii MFLUCC 19-0629 through bioactivity and bioinformatics studies for enhanced sustainable agriculture production.</title>
        <authorList>
            <person name="Brooks S."/>
            <person name="Weaver J.A."/>
            <person name="Klomchit A."/>
            <person name="Alharthi S.A."/>
            <person name="Onlamun T."/>
            <person name="Nurani R."/>
            <person name="Vong T.K."/>
            <person name="Alberti F."/>
            <person name="Greco C."/>
        </authorList>
    </citation>
    <scope>NUCLEOTIDE SEQUENCE [LARGE SCALE GENOMIC DNA]</scope>
    <source>
        <strain evidence="5">MFLUCC 19-0629</strain>
    </source>
</reference>
<dbReference type="InterPro" id="IPR051052">
    <property type="entry name" value="Diverse_substrate_MTase"/>
</dbReference>
<dbReference type="InterPro" id="IPR029063">
    <property type="entry name" value="SAM-dependent_MTases_sf"/>
</dbReference>
<keyword evidence="3" id="KW-0808">Transferase</keyword>
<dbReference type="Pfam" id="PF08241">
    <property type="entry name" value="Methyltransf_11"/>
    <property type="match status" value="1"/>
</dbReference>
<evidence type="ECO:0000256" key="2">
    <source>
        <dbReference type="ARBA" id="ARBA00022603"/>
    </source>
</evidence>
<dbReference type="PANTHER" id="PTHR44942:SF4">
    <property type="entry name" value="METHYLTRANSFERASE TYPE 11 DOMAIN-CONTAINING PROTEIN"/>
    <property type="match status" value="1"/>
</dbReference>
<evidence type="ECO:0000256" key="1">
    <source>
        <dbReference type="ARBA" id="ARBA00008361"/>
    </source>
</evidence>
<feature type="domain" description="Methyltransferase type 11" evidence="4">
    <location>
        <begin position="53"/>
        <end position="143"/>
    </location>
</feature>
<dbReference type="EMBL" id="JBANMG010000004">
    <property type="protein sequence ID" value="KAK6954055.1"/>
    <property type="molecule type" value="Genomic_DNA"/>
</dbReference>
<organism evidence="5 6">
    <name type="scientific">Daldinia eschscholtzii</name>
    <dbReference type="NCBI Taxonomy" id="292717"/>
    <lineage>
        <taxon>Eukaryota</taxon>
        <taxon>Fungi</taxon>
        <taxon>Dikarya</taxon>
        <taxon>Ascomycota</taxon>
        <taxon>Pezizomycotina</taxon>
        <taxon>Sordariomycetes</taxon>
        <taxon>Xylariomycetidae</taxon>
        <taxon>Xylariales</taxon>
        <taxon>Hypoxylaceae</taxon>
        <taxon>Daldinia</taxon>
    </lineage>
</organism>
<keyword evidence="6" id="KW-1185">Reference proteome</keyword>
<dbReference type="GO" id="GO:0008757">
    <property type="term" value="F:S-adenosylmethionine-dependent methyltransferase activity"/>
    <property type="evidence" value="ECO:0007669"/>
    <property type="project" value="InterPro"/>
</dbReference>
<evidence type="ECO:0000256" key="3">
    <source>
        <dbReference type="ARBA" id="ARBA00022679"/>
    </source>
</evidence>
<accession>A0AAX6MN37</accession>
<dbReference type="Gene3D" id="3.40.50.150">
    <property type="entry name" value="Vaccinia Virus protein VP39"/>
    <property type="match status" value="1"/>
</dbReference>
<dbReference type="Proteomes" id="UP001369815">
    <property type="component" value="Unassembled WGS sequence"/>
</dbReference>
<dbReference type="GO" id="GO:0032259">
    <property type="term" value="P:methylation"/>
    <property type="evidence" value="ECO:0007669"/>
    <property type="project" value="UniProtKB-KW"/>
</dbReference>
<dbReference type="AlphaFoldDB" id="A0AAX6MN37"/>
<evidence type="ECO:0000313" key="6">
    <source>
        <dbReference type="Proteomes" id="UP001369815"/>
    </source>
</evidence>
<keyword evidence="2" id="KW-0489">Methyltransferase</keyword>
<proteinExistence type="inferred from homology"/>
<protein>
    <recommendedName>
        <fullName evidence="4">Methyltransferase type 11 domain-containing protein</fullName>
    </recommendedName>
</protein>
<name>A0AAX6MN37_9PEZI</name>
<comment type="caution">
    <text evidence="5">The sequence shown here is derived from an EMBL/GenBank/DDBJ whole genome shotgun (WGS) entry which is preliminary data.</text>
</comment>
<sequence length="296" mass="33733">MASHGSDLPTAAEEGFKDAASYDAYRPSYPPEAVDTFLTKLKVAEQFGSKIVEIASGTGKFTELLAKRPESFTVKAIEPHHGMREKLAQKDLTGVEVIDGKADKMPVEDEWGDACIAAQSFHWFATQEALKEIQRVLKPGAVFGAIWNIEDYNKPQSWKATTKWEQKLNDFIWSLDDGLPRFRHQLMFAVKKWKEVFDQQLPGNPIQVIKDTFTDRLPRFSLPLGEDSIKWTVWLSEEALASRLNTLSQIAVLKGEERETWVKLFKETIQNDDVERNEKGEIAVHGVTFFTWTDRL</sequence>
<evidence type="ECO:0000313" key="5">
    <source>
        <dbReference type="EMBL" id="KAK6954055.1"/>
    </source>
</evidence>
<dbReference type="InterPro" id="IPR013216">
    <property type="entry name" value="Methyltransf_11"/>
</dbReference>
<comment type="similarity">
    <text evidence="1">Belongs to the methyltransferase superfamily.</text>
</comment>
<dbReference type="SUPFAM" id="SSF53335">
    <property type="entry name" value="S-adenosyl-L-methionine-dependent methyltransferases"/>
    <property type="match status" value="1"/>
</dbReference>
<gene>
    <name evidence="5" type="ORF">Daesc_004017</name>
</gene>
<dbReference type="CDD" id="cd02440">
    <property type="entry name" value="AdoMet_MTases"/>
    <property type="match status" value="1"/>
</dbReference>